<gene>
    <name evidence="1" type="ORF">HPA02_08140</name>
</gene>
<accession>A0A510X6D5</accession>
<comment type="caution">
    <text evidence="1">The sequence shown here is derived from an EMBL/GenBank/DDBJ whole genome shotgun (WGS) entry which is preliminary data.</text>
</comment>
<reference evidence="1 2" key="1">
    <citation type="submission" date="2019-07" db="EMBL/GenBank/DDBJ databases">
        <title>Whole genome shotgun sequence of Halomonas pacifica NBRC 102220.</title>
        <authorList>
            <person name="Hosoyama A."/>
            <person name="Uohara A."/>
            <person name="Ohji S."/>
            <person name="Ichikawa N."/>
        </authorList>
    </citation>
    <scope>NUCLEOTIDE SEQUENCE [LARGE SCALE GENOMIC DNA]</scope>
    <source>
        <strain evidence="1 2">NBRC 102220</strain>
    </source>
</reference>
<organism evidence="1 2">
    <name type="scientific">Bisbaumannia pacifica</name>
    <dbReference type="NCBI Taxonomy" id="77098"/>
    <lineage>
        <taxon>Bacteria</taxon>
        <taxon>Pseudomonadati</taxon>
        <taxon>Pseudomonadota</taxon>
        <taxon>Gammaproteobacteria</taxon>
        <taxon>Oceanospirillales</taxon>
        <taxon>Halomonadaceae</taxon>
        <taxon>Bisbaumannia</taxon>
    </lineage>
</organism>
<protein>
    <submittedName>
        <fullName evidence="1">Uncharacterized protein</fullName>
    </submittedName>
</protein>
<evidence type="ECO:0000313" key="1">
    <source>
        <dbReference type="EMBL" id="GEK46531.1"/>
    </source>
</evidence>
<name>A0A510X6D5_9GAMM</name>
<dbReference type="OrthoDB" id="6949755at2"/>
<keyword evidence="2" id="KW-1185">Reference proteome</keyword>
<dbReference type="EMBL" id="BJUK01000007">
    <property type="protein sequence ID" value="GEK46531.1"/>
    <property type="molecule type" value="Genomic_DNA"/>
</dbReference>
<dbReference type="AlphaFoldDB" id="A0A510X6D5"/>
<dbReference type="RefSeq" id="WP_146801814.1">
    <property type="nucleotide sequence ID" value="NZ_BJUK01000007.1"/>
</dbReference>
<sequence>MTKTRRQPIYLRTRRLIDPATGQEVSALVPAGAADAEMIRERGVTIGQMLRADLTKPRNPEFHRLAHALGDLVRKNIEGYEGCSAHGAIKRLQEQSGIGCEITRTEIPGVGVLVSKQPRSIAYDSMDQGEFFELVRSLCRFIAERYWPQCTAEEVEQMVELMPLEGAA</sequence>
<proteinExistence type="predicted"/>
<dbReference type="Proteomes" id="UP000321275">
    <property type="component" value="Unassembled WGS sequence"/>
</dbReference>
<evidence type="ECO:0000313" key="2">
    <source>
        <dbReference type="Proteomes" id="UP000321275"/>
    </source>
</evidence>